<comment type="function">
    <text evidence="1 8">Tetrapolymerization of the monopyrrole PBG into the hydroxymethylbilane pre-uroporphyrinogen in several discrete steps.</text>
</comment>
<dbReference type="PIRSF" id="PIRSF001438">
    <property type="entry name" value="4pyrrol_synth_OHMeBilane_synth"/>
    <property type="match status" value="1"/>
</dbReference>
<dbReference type="UniPathway" id="UPA00251">
    <property type="reaction ID" value="UER00319"/>
</dbReference>
<evidence type="ECO:0000256" key="8">
    <source>
        <dbReference type="HAMAP-Rule" id="MF_00260"/>
    </source>
</evidence>
<evidence type="ECO:0000256" key="6">
    <source>
        <dbReference type="ARBA" id="ARBA00023244"/>
    </source>
</evidence>
<evidence type="ECO:0000313" key="11">
    <source>
        <dbReference type="EMBL" id="ABI64336.1"/>
    </source>
</evidence>
<dbReference type="InterPro" id="IPR022419">
    <property type="entry name" value="Porphobilin_deaminase_cofac_BS"/>
</dbReference>
<dbReference type="OrthoDB" id="9810298at2"/>
<dbReference type="KEGG" id="mmr:Mmar10_0040"/>
<keyword evidence="6 8" id="KW-0627">Porphyrin biosynthesis</keyword>
<organism evidence="11 12">
    <name type="scientific">Maricaulis maris (strain MCS10)</name>
    <name type="common">Caulobacter maris</name>
    <dbReference type="NCBI Taxonomy" id="394221"/>
    <lineage>
        <taxon>Bacteria</taxon>
        <taxon>Pseudomonadati</taxon>
        <taxon>Pseudomonadota</taxon>
        <taxon>Alphaproteobacteria</taxon>
        <taxon>Maricaulales</taxon>
        <taxon>Maricaulaceae</taxon>
        <taxon>Maricaulis</taxon>
    </lineage>
</organism>
<evidence type="ECO:0000259" key="10">
    <source>
        <dbReference type="Pfam" id="PF03900"/>
    </source>
</evidence>
<comment type="catalytic activity">
    <reaction evidence="7 8">
        <text>4 porphobilinogen + H2O = hydroxymethylbilane + 4 NH4(+)</text>
        <dbReference type="Rhea" id="RHEA:13185"/>
        <dbReference type="ChEBI" id="CHEBI:15377"/>
        <dbReference type="ChEBI" id="CHEBI:28938"/>
        <dbReference type="ChEBI" id="CHEBI:57845"/>
        <dbReference type="ChEBI" id="CHEBI:58126"/>
        <dbReference type="EC" id="2.5.1.61"/>
    </reaction>
</comment>
<dbReference type="Proteomes" id="UP000001964">
    <property type="component" value="Chromosome"/>
</dbReference>
<dbReference type="eggNOG" id="COG0181">
    <property type="taxonomic scope" value="Bacteria"/>
</dbReference>
<dbReference type="RefSeq" id="WP_011641983.1">
    <property type="nucleotide sequence ID" value="NC_008347.1"/>
</dbReference>
<dbReference type="InterPro" id="IPR036803">
    <property type="entry name" value="Porphobilinogen_deaminase_C_sf"/>
</dbReference>
<keyword evidence="12" id="KW-1185">Reference proteome</keyword>
<dbReference type="Gene3D" id="3.40.190.10">
    <property type="entry name" value="Periplasmic binding protein-like II"/>
    <property type="match status" value="2"/>
</dbReference>
<dbReference type="InterPro" id="IPR000860">
    <property type="entry name" value="HemC"/>
</dbReference>
<accession>Q0ATQ1</accession>
<comment type="cofactor">
    <cofactor evidence="8">
        <name>dipyrromethane</name>
        <dbReference type="ChEBI" id="CHEBI:60342"/>
    </cofactor>
    <text evidence="8">Binds 1 dipyrromethane group covalently.</text>
</comment>
<dbReference type="EMBL" id="CP000449">
    <property type="protein sequence ID" value="ABI64336.1"/>
    <property type="molecule type" value="Genomic_DNA"/>
</dbReference>
<evidence type="ECO:0000256" key="7">
    <source>
        <dbReference type="ARBA" id="ARBA00048169"/>
    </source>
</evidence>
<feature type="domain" description="Porphobilinogen deaminase C-terminal" evidence="10">
    <location>
        <begin position="235"/>
        <end position="304"/>
    </location>
</feature>
<dbReference type="AlphaFoldDB" id="Q0ATQ1"/>
<dbReference type="PRINTS" id="PR00151">
    <property type="entry name" value="PORPHBDMNASE"/>
</dbReference>
<dbReference type="PROSITE" id="PS00533">
    <property type="entry name" value="PORPHOBILINOGEN_DEAM"/>
    <property type="match status" value="1"/>
</dbReference>
<dbReference type="SUPFAM" id="SSF53850">
    <property type="entry name" value="Periplasmic binding protein-like II"/>
    <property type="match status" value="1"/>
</dbReference>
<evidence type="ECO:0000259" key="9">
    <source>
        <dbReference type="Pfam" id="PF01379"/>
    </source>
</evidence>
<reference evidence="11 12" key="1">
    <citation type="submission" date="2006-08" db="EMBL/GenBank/DDBJ databases">
        <title>Complete sequence of Maricaulis maris MCS10.</title>
        <authorList>
            <consortium name="US DOE Joint Genome Institute"/>
            <person name="Copeland A."/>
            <person name="Lucas S."/>
            <person name="Lapidus A."/>
            <person name="Barry K."/>
            <person name="Detter J.C."/>
            <person name="Glavina del Rio T."/>
            <person name="Hammon N."/>
            <person name="Israni S."/>
            <person name="Dalin E."/>
            <person name="Tice H."/>
            <person name="Pitluck S."/>
            <person name="Saunders E."/>
            <person name="Brettin T."/>
            <person name="Bruce D."/>
            <person name="Han C."/>
            <person name="Tapia R."/>
            <person name="Gilna P."/>
            <person name="Schmutz J."/>
            <person name="Larimer F."/>
            <person name="Land M."/>
            <person name="Hauser L."/>
            <person name="Kyrpides N."/>
            <person name="Mikhailova N."/>
            <person name="Viollier P."/>
            <person name="Stephens C."/>
            <person name="Richardson P."/>
        </authorList>
    </citation>
    <scope>NUCLEOTIDE SEQUENCE [LARGE SCALE GENOMIC DNA]</scope>
    <source>
        <strain evidence="11 12">MCS10</strain>
    </source>
</reference>
<gene>
    <name evidence="8" type="primary">hemC</name>
    <name evidence="11" type="ordered locus">Mmar10_0040</name>
</gene>
<dbReference type="HOGENOM" id="CLU_019704_1_2_5"/>
<sequence length="321" mass="34323">MKPPSRPLAIATRRSPLALVQARDVQAKLAAQCGLSGEDAERCFPILGLVSTGDRIQDRTLIEAGGKGLFTKEIDEAQLDGRAAFAVHSMKDVPTVLPDGIVLGALLEREDPRDMLIARDGETRLADLPEGVTIGTASLRRQAQLLHKRPDLHVVPLRGNVDTRLGKLADGGIHATFLARAGLNRLGRAEALRDPLEADEMLPAAAQGAVGVAIRDGDEEAASYVAGLHHRDTELAVLAERAFLFELDGSCRTPIAAHVNKVSMDFIGEVLTPDGQQSWRRQIRFDMTHATPDSARQAGQDLGRAVRDAAGDGLAAALVNT</sequence>
<dbReference type="Pfam" id="PF01379">
    <property type="entry name" value="Porphobil_deam"/>
    <property type="match status" value="1"/>
</dbReference>
<dbReference type="InterPro" id="IPR022417">
    <property type="entry name" value="Porphobilin_deaminase_N"/>
</dbReference>
<feature type="domain" description="Porphobilinogen deaminase N-terminal" evidence="9">
    <location>
        <begin position="8"/>
        <end position="221"/>
    </location>
</feature>
<comment type="pathway">
    <text evidence="2 8">Porphyrin-containing compound metabolism; protoporphyrin-IX biosynthesis; coproporphyrinogen-III from 5-aminolevulinate: step 2/4.</text>
</comment>
<dbReference type="HAMAP" id="MF_00260">
    <property type="entry name" value="Porphobil_deam"/>
    <property type="match status" value="1"/>
</dbReference>
<name>Q0ATQ1_MARMM</name>
<feature type="modified residue" description="S-(dipyrrolylmethanemethyl)cysteine" evidence="8">
    <location>
        <position position="251"/>
    </location>
</feature>
<dbReference type="SUPFAM" id="SSF54782">
    <property type="entry name" value="Porphobilinogen deaminase (hydroxymethylbilane synthase), C-terminal domain"/>
    <property type="match status" value="1"/>
</dbReference>
<dbReference type="PANTHER" id="PTHR11557">
    <property type="entry name" value="PORPHOBILINOGEN DEAMINASE"/>
    <property type="match status" value="1"/>
</dbReference>
<keyword evidence="5 8" id="KW-0808">Transferase</keyword>
<dbReference type="InterPro" id="IPR022418">
    <property type="entry name" value="Porphobilinogen_deaminase_C"/>
</dbReference>
<evidence type="ECO:0000313" key="12">
    <source>
        <dbReference type="Proteomes" id="UP000001964"/>
    </source>
</evidence>
<dbReference type="EC" id="2.5.1.61" evidence="8"/>
<dbReference type="PANTHER" id="PTHR11557:SF0">
    <property type="entry name" value="PORPHOBILINOGEN DEAMINASE"/>
    <property type="match status" value="1"/>
</dbReference>
<dbReference type="Gene3D" id="3.30.160.40">
    <property type="entry name" value="Porphobilinogen deaminase, C-terminal domain"/>
    <property type="match status" value="1"/>
</dbReference>
<evidence type="ECO:0000256" key="4">
    <source>
        <dbReference type="ARBA" id="ARBA00011245"/>
    </source>
</evidence>
<dbReference type="GO" id="GO:0005737">
    <property type="term" value="C:cytoplasm"/>
    <property type="evidence" value="ECO:0007669"/>
    <property type="project" value="UniProtKB-UniRule"/>
</dbReference>
<dbReference type="Pfam" id="PF03900">
    <property type="entry name" value="Porphobil_deamC"/>
    <property type="match status" value="1"/>
</dbReference>
<comment type="miscellaneous">
    <text evidence="8">The porphobilinogen subunits are added to the dipyrromethane group.</text>
</comment>
<proteinExistence type="inferred from homology"/>
<evidence type="ECO:0000256" key="1">
    <source>
        <dbReference type="ARBA" id="ARBA00002869"/>
    </source>
</evidence>
<comment type="subunit">
    <text evidence="4 8">Monomer.</text>
</comment>
<protein>
    <recommendedName>
        <fullName evidence="8">Porphobilinogen deaminase</fullName>
        <shortName evidence="8">PBG</shortName>
        <ecNumber evidence="8">2.5.1.61</ecNumber>
    </recommendedName>
    <alternativeName>
        <fullName evidence="8">Hydroxymethylbilane synthase</fullName>
        <shortName evidence="8">HMBS</shortName>
    </alternativeName>
    <alternativeName>
        <fullName evidence="8">Pre-uroporphyrinogen synthase</fullName>
    </alternativeName>
</protein>
<dbReference type="GO" id="GO:0006782">
    <property type="term" value="P:protoporphyrinogen IX biosynthetic process"/>
    <property type="evidence" value="ECO:0007669"/>
    <property type="project" value="UniProtKB-UniRule"/>
</dbReference>
<dbReference type="STRING" id="394221.Mmar10_0040"/>
<evidence type="ECO:0000256" key="3">
    <source>
        <dbReference type="ARBA" id="ARBA00005638"/>
    </source>
</evidence>
<comment type="similarity">
    <text evidence="3 8">Belongs to the HMBS family.</text>
</comment>
<dbReference type="NCBIfam" id="TIGR00212">
    <property type="entry name" value="hemC"/>
    <property type="match status" value="1"/>
</dbReference>
<evidence type="ECO:0000256" key="2">
    <source>
        <dbReference type="ARBA" id="ARBA00004735"/>
    </source>
</evidence>
<evidence type="ECO:0000256" key="5">
    <source>
        <dbReference type="ARBA" id="ARBA00022679"/>
    </source>
</evidence>
<dbReference type="FunFam" id="3.40.190.10:FF:000005">
    <property type="entry name" value="Porphobilinogen deaminase"/>
    <property type="match status" value="1"/>
</dbReference>
<dbReference type="GO" id="GO:0004418">
    <property type="term" value="F:hydroxymethylbilane synthase activity"/>
    <property type="evidence" value="ECO:0007669"/>
    <property type="project" value="UniProtKB-UniRule"/>
</dbReference>